<evidence type="ECO:0000256" key="2">
    <source>
        <dbReference type="ARBA" id="ARBA00023163"/>
    </source>
</evidence>
<sequence length="362" mass="39325">MAPGHEAAADRARQAQRPPRPRPEPPHRSIPYACRQPCHGCSSGLIRLFSSQLNLIVIVVLIVVGIGFNQSVESSSAANPAPPCHGCTIKGACVSLANQISDDAARLRRELFDLKAALRSRPLIARALGLLQGRYDLADDMAFTLMRDSAQRHNLKLSTLASALLAAKPPASRDWFPGRIRRLTPKVSYLSERQTNRTAVLSAFLNAVLATMDSDVGDLQLLDPLTGALQLEQHRGLSVEFVDFFATVTDGDTACSAALRRRRRVVVTDVAKDPIFAGTTSGEVVLDAGVHSVQSTPLVLPGGRCMAMVSTHYARKGRALTGAEGVQLDKLALETALWLDWHQRTVVLDALERVHQEALRSR</sequence>
<comment type="caution">
    <text evidence="5">The sequence shown here is derived from an EMBL/GenBank/DDBJ whole genome shotgun (WGS) entry which is preliminary data.</text>
</comment>
<evidence type="ECO:0000259" key="4">
    <source>
        <dbReference type="PROSITE" id="PS50921"/>
    </source>
</evidence>
<proteinExistence type="predicted"/>
<dbReference type="OrthoDB" id="4694899at2"/>
<evidence type="ECO:0000256" key="1">
    <source>
        <dbReference type="ARBA" id="ARBA00023015"/>
    </source>
</evidence>
<dbReference type="GO" id="GO:0003723">
    <property type="term" value="F:RNA binding"/>
    <property type="evidence" value="ECO:0007669"/>
    <property type="project" value="InterPro"/>
</dbReference>
<protein>
    <recommendedName>
        <fullName evidence="4">ANTAR domain-containing protein</fullName>
    </recommendedName>
</protein>
<dbReference type="Gene3D" id="3.30.450.40">
    <property type="match status" value="1"/>
</dbReference>
<name>A0A428Z1L5_KIBAR</name>
<keyword evidence="1" id="KW-0805">Transcription regulation</keyword>
<evidence type="ECO:0000313" key="5">
    <source>
        <dbReference type="EMBL" id="RSM78685.1"/>
    </source>
</evidence>
<evidence type="ECO:0000256" key="3">
    <source>
        <dbReference type="SAM" id="MobiDB-lite"/>
    </source>
</evidence>
<feature type="region of interest" description="Disordered" evidence="3">
    <location>
        <begin position="1"/>
        <end position="29"/>
    </location>
</feature>
<evidence type="ECO:0000313" key="6">
    <source>
        <dbReference type="Proteomes" id="UP000287547"/>
    </source>
</evidence>
<gene>
    <name evidence="5" type="ORF">DMH04_33015</name>
</gene>
<dbReference type="InterPro" id="IPR036388">
    <property type="entry name" value="WH-like_DNA-bd_sf"/>
</dbReference>
<dbReference type="Pfam" id="PF03861">
    <property type="entry name" value="ANTAR"/>
    <property type="match status" value="1"/>
</dbReference>
<dbReference type="InterPro" id="IPR005561">
    <property type="entry name" value="ANTAR"/>
</dbReference>
<dbReference type="Proteomes" id="UP000287547">
    <property type="component" value="Unassembled WGS sequence"/>
</dbReference>
<organism evidence="5 6">
    <name type="scientific">Kibdelosporangium aridum</name>
    <dbReference type="NCBI Taxonomy" id="2030"/>
    <lineage>
        <taxon>Bacteria</taxon>
        <taxon>Bacillati</taxon>
        <taxon>Actinomycetota</taxon>
        <taxon>Actinomycetes</taxon>
        <taxon>Pseudonocardiales</taxon>
        <taxon>Pseudonocardiaceae</taxon>
        <taxon>Kibdelosporangium</taxon>
    </lineage>
</organism>
<feature type="domain" description="ANTAR" evidence="4">
    <location>
        <begin position="104"/>
        <end position="165"/>
    </location>
</feature>
<dbReference type="EMBL" id="QHKI01000035">
    <property type="protein sequence ID" value="RSM78685.1"/>
    <property type="molecule type" value="Genomic_DNA"/>
</dbReference>
<accession>A0A428Z1L5</accession>
<dbReference type="PROSITE" id="PS50921">
    <property type="entry name" value="ANTAR"/>
    <property type="match status" value="1"/>
</dbReference>
<dbReference type="Gene3D" id="1.10.10.10">
    <property type="entry name" value="Winged helix-like DNA-binding domain superfamily/Winged helix DNA-binding domain"/>
    <property type="match status" value="1"/>
</dbReference>
<dbReference type="SUPFAM" id="SSF55781">
    <property type="entry name" value="GAF domain-like"/>
    <property type="match status" value="1"/>
</dbReference>
<keyword evidence="2" id="KW-0804">Transcription</keyword>
<dbReference type="InterPro" id="IPR011006">
    <property type="entry name" value="CheY-like_superfamily"/>
</dbReference>
<dbReference type="InterPro" id="IPR029016">
    <property type="entry name" value="GAF-like_dom_sf"/>
</dbReference>
<reference evidence="5 6" key="1">
    <citation type="submission" date="2018-05" db="EMBL/GenBank/DDBJ databases">
        <title>Evolution of GPA BGCs.</title>
        <authorList>
            <person name="Waglechner N."/>
            <person name="Wright G.D."/>
        </authorList>
    </citation>
    <scope>NUCLEOTIDE SEQUENCE [LARGE SCALE GENOMIC DNA]</scope>
    <source>
        <strain evidence="5 6">A82846</strain>
    </source>
</reference>
<dbReference type="SMART" id="SM01012">
    <property type="entry name" value="ANTAR"/>
    <property type="match status" value="1"/>
</dbReference>
<dbReference type="SUPFAM" id="SSF52172">
    <property type="entry name" value="CheY-like"/>
    <property type="match status" value="1"/>
</dbReference>
<dbReference type="AlphaFoldDB" id="A0A428Z1L5"/>